<evidence type="ECO:0000313" key="1">
    <source>
        <dbReference type="EMBL" id="CAG2062866.1"/>
    </source>
</evidence>
<reference evidence="1" key="1">
    <citation type="submission" date="2021-03" db="EMBL/GenBank/DDBJ databases">
        <authorList>
            <person name="Tran Van P."/>
        </authorList>
    </citation>
    <scope>NUCLEOTIDE SEQUENCE</scope>
</reference>
<evidence type="ECO:0000313" key="2">
    <source>
        <dbReference type="Proteomes" id="UP001153148"/>
    </source>
</evidence>
<protein>
    <submittedName>
        <fullName evidence="1">Uncharacterized protein</fullName>
    </submittedName>
</protein>
<dbReference type="EMBL" id="CAJPIN010022800">
    <property type="protein sequence ID" value="CAG2062866.1"/>
    <property type="molecule type" value="Genomic_DNA"/>
</dbReference>
<dbReference type="Proteomes" id="UP001153148">
    <property type="component" value="Unassembled WGS sequence"/>
</dbReference>
<name>A0ABN7P4S2_TIMPD</name>
<accession>A0ABN7P4S2</accession>
<sequence length="164" mass="18763">MDEVSNEWVLKESGLKGSPLARMDKVNNEWVLKECGLKGSPLGKWERSVLPLFGHVERMNVDRVTKQIYEGRVYGSKEGEVRGRCVSELFLRVTRAGDFLSHLTKTYYSLTSRRRRVDDGCVAAVSPNSGPLDKRSIHMWATHPYLSPYRSKKLYRVARGNGRF</sequence>
<keyword evidence="2" id="KW-1185">Reference proteome</keyword>
<gene>
    <name evidence="1" type="ORF">TPAB3V08_LOCUS9814</name>
</gene>
<comment type="caution">
    <text evidence="1">The sequence shown here is derived from an EMBL/GenBank/DDBJ whole genome shotgun (WGS) entry which is preliminary data.</text>
</comment>
<proteinExistence type="predicted"/>
<organism evidence="1 2">
    <name type="scientific">Timema podura</name>
    <name type="common">Walking stick</name>
    <dbReference type="NCBI Taxonomy" id="61482"/>
    <lineage>
        <taxon>Eukaryota</taxon>
        <taxon>Metazoa</taxon>
        <taxon>Ecdysozoa</taxon>
        <taxon>Arthropoda</taxon>
        <taxon>Hexapoda</taxon>
        <taxon>Insecta</taxon>
        <taxon>Pterygota</taxon>
        <taxon>Neoptera</taxon>
        <taxon>Polyneoptera</taxon>
        <taxon>Phasmatodea</taxon>
        <taxon>Timematodea</taxon>
        <taxon>Timematoidea</taxon>
        <taxon>Timematidae</taxon>
        <taxon>Timema</taxon>
    </lineage>
</organism>